<accession>A0A482W9U8</accession>
<evidence type="ECO:0000256" key="13">
    <source>
        <dbReference type="SAM" id="Phobius"/>
    </source>
</evidence>
<keyword evidence="11 12" id="KW-0275">Fatty acid biosynthesis</keyword>
<feature type="non-terminal residue" evidence="15">
    <location>
        <position position="155"/>
    </location>
</feature>
<reference evidence="15 16" key="1">
    <citation type="submission" date="2017-03" db="EMBL/GenBank/DDBJ databases">
        <title>Genome of the blue death feigning beetle - Asbolus verrucosus.</title>
        <authorList>
            <person name="Rider S.D."/>
        </authorList>
    </citation>
    <scope>NUCLEOTIDE SEQUENCE [LARGE SCALE GENOMIC DNA]</scope>
    <source>
        <strain evidence="15">Butters</strain>
        <tissue evidence="15">Head and leg muscle</tissue>
    </source>
</reference>
<evidence type="ECO:0000256" key="12">
    <source>
        <dbReference type="RuleBase" id="RU000581"/>
    </source>
</evidence>
<evidence type="ECO:0000256" key="6">
    <source>
        <dbReference type="ARBA" id="ARBA00022989"/>
    </source>
</evidence>
<evidence type="ECO:0000256" key="1">
    <source>
        <dbReference type="ARBA" id="ARBA00004141"/>
    </source>
</evidence>
<sequence>LRISISAILLYQFGRLGITAGVHRLWSHRSYKAKWPLRLILTFFSTLAFQHSVIDWAKDHRLHHKFSETDADPHNAKRGFFFSHVGWVLCRRHAQVEEKLNQIDVSDLWADPILKYQHKYYYSLMFLICFVMPTFIPMYFWDETFENAFHINLFR</sequence>
<comment type="domain">
    <text evidence="12">The histidine box domains are involved in binding the catalytic metal ions.</text>
</comment>
<evidence type="ECO:0000256" key="7">
    <source>
        <dbReference type="ARBA" id="ARBA00023002"/>
    </source>
</evidence>
<name>A0A482W9U8_ASBVE</name>
<evidence type="ECO:0000313" key="16">
    <source>
        <dbReference type="Proteomes" id="UP000292052"/>
    </source>
</evidence>
<evidence type="ECO:0000256" key="5">
    <source>
        <dbReference type="ARBA" id="ARBA00022832"/>
    </source>
</evidence>
<evidence type="ECO:0000256" key="11">
    <source>
        <dbReference type="ARBA" id="ARBA00023160"/>
    </source>
</evidence>
<evidence type="ECO:0000256" key="10">
    <source>
        <dbReference type="ARBA" id="ARBA00023136"/>
    </source>
</evidence>
<dbReference type="GO" id="GO:0004768">
    <property type="term" value="F:stearoyl-CoA 9-desaturase activity"/>
    <property type="evidence" value="ECO:0007669"/>
    <property type="project" value="TreeGrafter"/>
</dbReference>
<keyword evidence="10 13" id="KW-0472">Membrane</keyword>
<dbReference type="OrthoDB" id="10260134at2759"/>
<keyword evidence="3 12" id="KW-0444">Lipid biosynthesis</keyword>
<feature type="transmembrane region" description="Helical" evidence="13">
    <location>
        <begin position="120"/>
        <end position="140"/>
    </location>
</feature>
<keyword evidence="7 12" id="KW-0560">Oxidoreductase</keyword>
<comment type="cofactor">
    <cofactor evidence="12">
        <name>Fe(2+)</name>
        <dbReference type="ChEBI" id="CHEBI:29033"/>
    </cofactor>
</comment>
<keyword evidence="4 12" id="KW-0812">Transmembrane</keyword>
<dbReference type="EMBL" id="QDEB01012558">
    <property type="protein sequence ID" value="RZC41952.1"/>
    <property type="molecule type" value="Genomic_DNA"/>
</dbReference>
<comment type="similarity">
    <text evidence="2 12">Belongs to the fatty acid desaturase type 1 family.</text>
</comment>
<evidence type="ECO:0000256" key="9">
    <source>
        <dbReference type="ARBA" id="ARBA00023098"/>
    </source>
</evidence>
<dbReference type="PANTHER" id="PTHR11351:SF31">
    <property type="entry name" value="DESATURASE 1, ISOFORM A-RELATED"/>
    <property type="match status" value="1"/>
</dbReference>
<proteinExistence type="inferred from homology"/>
<dbReference type="AlphaFoldDB" id="A0A482W9U8"/>
<evidence type="ECO:0000256" key="2">
    <source>
        <dbReference type="ARBA" id="ARBA00009295"/>
    </source>
</evidence>
<dbReference type="PRINTS" id="PR00075">
    <property type="entry name" value="FACDDSATRASE"/>
</dbReference>
<dbReference type="GO" id="GO:0006636">
    <property type="term" value="P:unsaturated fatty acid biosynthetic process"/>
    <property type="evidence" value="ECO:0007669"/>
    <property type="project" value="TreeGrafter"/>
</dbReference>
<keyword evidence="5" id="KW-0276">Fatty acid metabolism</keyword>
<feature type="non-terminal residue" evidence="15">
    <location>
        <position position="1"/>
    </location>
</feature>
<dbReference type="PANTHER" id="PTHR11351">
    <property type="entry name" value="ACYL-COA DESATURASE"/>
    <property type="match status" value="1"/>
</dbReference>
<dbReference type="InterPro" id="IPR005804">
    <property type="entry name" value="FA_desaturase_dom"/>
</dbReference>
<evidence type="ECO:0000256" key="8">
    <source>
        <dbReference type="ARBA" id="ARBA00023004"/>
    </source>
</evidence>
<dbReference type="Pfam" id="PF00487">
    <property type="entry name" value="FA_desaturase"/>
    <property type="match status" value="1"/>
</dbReference>
<keyword evidence="8" id="KW-0408">Iron</keyword>
<feature type="domain" description="Fatty acid desaturase" evidence="14">
    <location>
        <begin position="8"/>
        <end position="142"/>
    </location>
</feature>
<organism evidence="15 16">
    <name type="scientific">Asbolus verrucosus</name>
    <name type="common">Desert ironclad beetle</name>
    <dbReference type="NCBI Taxonomy" id="1661398"/>
    <lineage>
        <taxon>Eukaryota</taxon>
        <taxon>Metazoa</taxon>
        <taxon>Ecdysozoa</taxon>
        <taxon>Arthropoda</taxon>
        <taxon>Hexapoda</taxon>
        <taxon>Insecta</taxon>
        <taxon>Pterygota</taxon>
        <taxon>Neoptera</taxon>
        <taxon>Endopterygota</taxon>
        <taxon>Coleoptera</taxon>
        <taxon>Polyphaga</taxon>
        <taxon>Cucujiformia</taxon>
        <taxon>Tenebrionidae</taxon>
        <taxon>Pimeliinae</taxon>
        <taxon>Asbolus</taxon>
    </lineage>
</organism>
<keyword evidence="9" id="KW-0443">Lipid metabolism</keyword>
<dbReference type="InterPro" id="IPR015876">
    <property type="entry name" value="Acyl-CoA_DS"/>
</dbReference>
<evidence type="ECO:0000313" key="15">
    <source>
        <dbReference type="EMBL" id="RZC41952.1"/>
    </source>
</evidence>
<dbReference type="CDD" id="cd03505">
    <property type="entry name" value="Delta9-FADS-like"/>
    <property type="match status" value="1"/>
</dbReference>
<evidence type="ECO:0000256" key="3">
    <source>
        <dbReference type="ARBA" id="ARBA00022516"/>
    </source>
</evidence>
<dbReference type="GO" id="GO:0005789">
    <property type="term" value="C:endoplasmic reticulum membrane"/>
    <property type="evidence" value="ECO:0007669"/>
    <property type="project" value="TreeGrafter"/>
</dbReference>
<evidence type="ECO:0000256" key="4">
    <source>
        <dbReference type="ARBA" id="ARBA00022692"/>
    </source>
</evidence>
<evidence type="ECO:0000259" key="14">
    <source>
        <dbReference type="Pfam" id="PF00487"/>
    </source>
</evidence>
<gene>
    <name evidence="15" type="ORF">BDFB_014972</name>
</gene>
<comment type="subcellular location">
    <subcellularLocation>
        <location evidence="1">Membrane</location>
        <topology evidence="1">Multi-pass membrane protein</topology>
    </subcellularLocation>
</comment>
<dbReference type="Proteomes" id="UP000292052">
    <property type="component" value="Unassembled WGS sequence"/>
</dbReference>
<comment type="caution">
    <text evidence="15">The sequence shown here is derived from an EMBL/GenBank/DDBJ whole genome shotgun (WGS) entry which is preliminary data.</text>
</comment>
<keyword evidence="16" id="KW-1185">Reference proteome</keyword>
<dbReference type="GO" id="GO:0005506">
    <property type="term" value="F:iron ion binding"/>
    <property type="evidence" value="ECO:0007669"/>
    <property type="project" value="TreeGrafter"/>
</dbReference>
<protein>
    <recommendedName>
        <fullName evidence="14">Fatty acid desaturase domain-containing protein</fullName>
    </recommendedName>
</protein>
<keyword evidence="6 13" id="KW-1133">Transmembrane helix</keyword>